<organism evidence="3 4">
    <name type="scientific">Pseudovirgaria hyperparasitica</name>
    <dbReference type="NCBI Taxonomy" id="470096"/>
    <lineage>
        <taxon>Eukaryota</taxon>
        <taxon>Fungi</taxon>
        <taxon>Dikarya</taxon>
        <taxon>Ascomycota</taxon>
        <taxon>Pezizomycotina</taxon>
        <taxon>Dothideomycetes</taxon>
        <taxon>Dothideomycetes incertae sedis</taxon>
        <taxon>Acrospermales</taxon>
        <taxon>Acrospermaceae</taxon>
        <taxon>Pseudovirgaria</taxon>
    </lineage>
</organism>
<evidence type="ECO:0000256" key="1">
    <source>
        <dbReference type="SAM" id="MobiDB-lite"/>
    </source>
</evidence>
<dbReference type="OrthoDB" id="40579at2759"/>
<feature type="domain" description="F-box" evidence="2">
    <location>
        <begin position="439"/>
        <end position="483"/>
    </location>
</feature>
<dbReference type="InterPro" id="IPR001810">
    <property type="entry name" value="F-box_dom"/>
</dbReference>
<dbReference type="GeneID" id="54485025"/>
<evidence type="ECO:0000259" key="2">
    <source>
        <dbReference type="PROSITE" id="PS50181"/>
    </source>
</evidence>
<dbReference type="CDD" id="cd09917">
    <property type="entry name" value="F-box_SF"/>
    <property type="match status" value="1"/>
</dbReference>
<protein>
    <recommendedName>
        <fullName evidence="2">F-box domain-containing protein</fullName>
    </recommendedName>
</protein>
<dbReference type="Gene3D" id="1.20.1280.50">
    <property type="match status" value="1"/>
</dbReference>
<feature type="compositionally biased region" description="Polar residues" evidence="1">
    <location>
        <begin position="142"/>
        <end position="165"/>
    </location>
</feature>
<proteinExistence type="predicted"/>
<feature type="region of interest" description="Disordered" evidence="1">
    <location>
        <begin position="134"/>
        <end position="165"/>
    </location>
</feature>
<dbReference type="Pfam" id="PF00646">
    <property type="entry name" value="F-box"/>
    <property type="match status" value="1"/>
</dbReference>
<dbReference type="PROSITE" id="PS50181">
    <property type="entry name" value="FBOX"/>
    <property type="match status" value="1"/>
</dbReference>
<sequence length="642" mass="74534">MGYWEVKCRFCGVGFNIGRSRRPTEPRYKGWLNTADMIGVPQGIRKNCVKGKCWVIIRREGPCLPDNVQLKDMISTQDIDDNDDPADSDYMLDQDDQEDEYEELEFISDDEMISDGEYGDAEESEEIMGDGVKTDADRRESQNTNGIPHQPKSINDNVPHSPSNHSTQAWTFGWCRSTPKFQVMIDQTIDDRKTWLPAQKFYKAKTPLYYDRMHEIEHTTESADCSTVTAYNGNLIEFEEMRDCNVFQGMVRRQPNWAPESDDIDYESASRYVFTGLCGHMSSTDLRFFPHLRPIRYGQDSVFCNEYVWDPNDNYAMPFHPWCFDIYARLSRRCNGVVDVNGLMDWHYFVDGPRYGEPTYRADGNVDEDDRPYSWGHHEHVRGCGSDFWLHPKGTEYLAANPLFVPKLPALLQMATETKPDFDPRGSPFAESKDDGLQTDDFSRLPWELKMEILSHLSSKNIANLRLASRTFRHLPNTLWKHLLMKEMPWLWEVWCDDEPYFWAAVAFGNIAQSYIDNERDLARYDEQSAEIDRINRIIEEAYVRENPAFVGRWKKASAEALGERPVLSQDWRSKASPVSGKLPSSKTNWYSLYTLITRHWKDLKGLRNRARIWTDIERMMGMIAESRERGLISPLGGDPTF</sequence>
<dbReference type="EMBL" id="ML996572">
    <property type="protein sequence ID" value="KAF2757903.1"/>
    <property type="molecule type" value="Genomic_DNA"/>
</dbReference>
<evidence type="ECO:0000313" key="3">
    <source>
        <dbReference type="EMBL" id="KAF2757903.1"/>
    </source>
</evidence>
<dbReference type="RefSeq" id="XP_033600354.1">
    <property type="nucleotide sequence ID" value="XM_033743971.1"/>
</dbReference>
<keyword evidence="4" id="KW-1185">Reference proteome</keyword>
<name>A0A6A6W5M6_9PEZI</name>
<dbReference type="SUPFAM" id="SSF81383">
    <property type="entry name" value="F-box domain"/>
    <property type="match status" value="1"/>
</dbReference>
<accession>A0A6A6W5M6</accession>
<dbReference type="InterPro" id="IPR036047">
    <property type="entry name" value="F-box-like_dom_sf"/>
</dbReference>
<reference evidence="3" key="1">
    <citation type="journal article" date="2020" name="Stud. Mycol.">
        <title>101 Dothideomycetes genomes: a test case for predicting lifestyles and emergence of pathogens.</title>
        <authorList>
            <person name="Haridas S."/>
            <person name="Albert R."/>
            <person name="Binder M."/>
            <person name="Bloem J."/>
            <person name="Labutti K."/>
            <person name="Salamov A."/>
            <person name="Andreopoulos B."/>
            <person name="Baker S."/>
            <person name="Barry K."/>
            <person name="Bills G."/>
            <person name="Bluhm B."/>
            <person name="Cannon C."/>
            <person name="Castanera R."/>
            <person name="Culley D."/>
            <person name="Daum C."/>
            <person name="Ezra D."/>
            <person name="Gonzalez J."/>
            <person name="Henrissat B."/>
            <person name="Kuo A."/>
            <person name="Liang C."/>
            <person name="Lipzen A."/>
            <person name="Lutzoni F."/>
            <person name="Magnuson J."/>
            <person name="Mondo S."/>
            <person name="Nolan M."/>
            <person name="Ohm R."/>
            <person name="Pangilinan J."/>
            <person name="Park H.-J."/>
            <person name="Ramirez L."/>
            <person name="Alfaro M."/>
            <person name="Sun H."/>
            <person name="Tritt A."/>
            <person name="Yoshinaga Y."/>
            <person name="Zwiers L.-H."/>
            <person name="Turgeon B."/>
            <person name="Goodwin S."/>
            <person name="Spatafora J."/>
            <person name="Crous P."/>
            <person name="Grigoriev I."/>
        </authorList>
    </citation>
    <scope>NUCLEOTIDE SEQUENCE</scope>
    <source>
        <strain evidence="3">CBS 121739</strain>
    </source>
</reference>
<gene>
    <name evidence="3" type="ORF">EJ05DRAFT_476197</name>
</gene>
<evidence type="ECO:0000313" key="4">
    <source>
        <dbReference type="Proteomes" id="UP000799437"/>
    </source>
</evidence>
<dbReference type="AlphaFoldDB" id="A0A6A6W5M6"/>
<dbReference type="Proteomes" id="UP000799437">
    <property type="component" value="Unassembled WGS sequence"/>
</dbReference>